<feature type="compositionally biased region" description="Polar residues" evidence="3">
    <location>
        <begin position="553"/>
        <end position="567"/>
    </location>
</feature>
<dbReference type="Proteomes" id="UP000000437">
    <property type="component" value="Chromosome 8"/>
</dbReference>
<evidence type="ECO:0000256" key="4">
    <source>
        <dbReference type="SAM" id="Phobius"/>
    </source>
</evidence>
<feature type="transmembrane region" description="Helical" evidence="4">
    <location>
        <begin position="145"/>
        <end position="167"/>
    </location>
</feature>
<dbReference type="Pfam" id="PF13347">
    <property type="entry name" value="MFS_2"/>
    <property type="match status" value="1"/>
</dbReference>
<feature type="transmembrane region" description="Helical" evidence="4">
    <location>
        <begin position="112"/>
        <end position="133"/>
    </location>
</feature>
<evidence type="ECO:0000313" key="6">
    <source>
        <dbReference type="RefSeq" id="NP_001104673.2"/>
    </source>
</evidence>
<keyword evidence="4" id="KW-0472">Membrane</keyword>
<comment type="similarity">
    <text evidence="2">Belongs to the major facilitator superfamily.</text>
</comment>
<evidence type="ECO:0000256" key="1">
    <source>
        <dbReference type="ARBA" id="ARBA00004141"/>
    </source>
</evidence>
<sequence length="600" mass="66897">MSTTLLDEEQTILFASTFTSLTHEHGDRKTRETSVKLPLSRKLCYAVGAAPYQMTNIAIGFSLQIFLLDVVQMEAFSVSLILFISHVWDAVTDPLVGYLVSRSKWTQIGKLMPWAVLSTPLVILSYIFLWLIPFRATSSAVSVPWFLTISCLFETFMSCYSVPYITLSMFLGGDQQHRDSATAYRTSVEAFSMLMAAVIQGQVLWVFNKERDQACLNAEQTPDLPHTALHESRKAFMFSALVMSSLFFVCCMVLFLGVKEQKGPLSTHMNTTYLNAMKKLIGHRSFQRLLLAFFCSTLAFQMSLGNFTLFCSHVAGLGAQFQHLMLAILVAATGSVPVWQMMLARLGKKTTLFIALPLLIPALVVLVSTSDNFPVYLLMCVVIGSSLASLFLLPWSMLPDVVDEFAVLNPSCEGLEPLFFSCWRFFNKLGGGLCAGISTLALHFTGYKAGACSQPDEVVLALKLLLAPVPVTFLLVGLVFFYLYPINEARQKQIQQHLRRLRLNCVTIPTLEEDTFPQVYNSSQNFQSKTRKLSPHNANKSSQAGSSKSANSFLKSTACPTPSQQHNSSHESMLRETHVTLEHALKYPDVPDERSRVTWV</sequence>
<dbReference type="AlphaFoldDB" id="A0A8M1NEZ4"/>
<keyword evidence="5" id="KW-1185">Reference proteome</keyword>
<feature type="transmembrane region" description="Helical" evidence="4">
    <location>
        <begin position="289"/>
        <end position="315"/>
    </location>
</feature>
<dbReference type="CDD" id="cd17392">
    <property type="entry name" value="MFS_MFSD2"/>
    <property type="match status" value="1"/>
</dbReference>
<proteinExistence type="inferred from homology"/>
<evidence type="ECO:0000313" key="7">
    <source>
        <dbReference type="ZFIN" id="ZDB-GENE-080204-10"/>
    </source>
</evidence>
<accession>A0A8M1NEZ4</accession>
<dbReference type="GO" id="GO:0008643">
    <property type="term" value="P:carbohydrate transport"/>
    <property type="evidence" value="ECO:0007669"/>
    <property type="project" value="InterPro"/>
</dbReference>
<feature type="compositionally biased region" description="Low complexity" evidence="3">
    <location>
        <begin position="537"/>
        <end position="552"/>
    </location>
</feature>
<gene>
    <name evidence="6 7" type="primary">mfsd2al2</name>
    <name evidence="6" type="synonym">zgc:171501</name>
</gene>
<dbReference type="GeneID" id="571061"/>
<feature type="transmembrane region" description="Helical" evidence="4">
    <location>
        <begin position="80"/>
        <end position="100"/>
    </location>
</feature>
<evidence type="ECO:0000313" key="5">
    <source>
        <dbReference type="Proteomes" id="UP000000437"/>
    </source>
</evidence>
<feature type="transmembrane region" description="Helical" evidence="4">
    <location>
        <begin position="351"/>
        <end position="369"/>
    </location>
</feature>
<dbReference type="KEGG" id="dre:571061"/>
<dbReference type="CTD" id="571061"/>
<reference evidence="6" key="1">
    <citation type="journal article" date="2016" name="BMC Genomics">
        <title>Gene evolution and gene expression after whole genome duplication in fish: the PhyloFish database.</title>
        <authorList>
            <person name="Pasquier J."/>
            <person name="Cabau C."/>
            <person name="Nguyen T."/>
            <person name="Jouanno E."/>
            <person name="Severac D."/>
            <person name="Braasch I."/>
            <person name="Journot L."/>
            <person name="Pontarotti P."/>
            <person name="Klopp C."/>
            <person name="Postlethwait J.H."/>
            <person name="Guiguen Y."/>
            <person name="Bobe J."/>
        </authorList>
    </citation>
    <scope>NUCLEOTIDE SEQUENCE</scope>
    <source>
        <strain evidence="6">Tuebingen</strain>
    </source>
</reference>
<feature type="transmembrane region" description="Helical" evidence="4">
    <location>
        <begin position="188"/>
        <end position="207"/>
    </location>
</feature>
<dbReference type="ZFIN" id="ZDB-GENE-080204-10">
    <property type="gene designation" value="mfsd2al2"/>
</dbReference>
<evidence type="ECO:0000256" key="2">
    <source>
        <dbReference type="ARBA" id="ARBA00008335"/>
    </source>
</evidence>
<dbReference type="InterPro" id="IPR036259">
    <property type="entry name" value="MFS_trans_sf"/>
</dbReference>
<dbReference type="AGR" id="ZFIN:ZDB-GENE-080204-10"/>
<feature type="transmembrane region" description="Helical" evidence="4">
    <location>
        <begin position="464"/>
        <end position="484"/>
    </location>
</feature>
<dbReference type="RefSeq" id="NP_001104673.2">
    <property type="nucleotide sequence ID" value="NM_001111203.2"/>
</dbReference>
<name>A0A8M1NEZ4_DANRE</name>
<feature type="transmembrane region" description="Helical" evidence="4">
    <location>
        <begin position="321"/>
        <end position="339"/>
    </location>
</feature>
<reference evidence="6" key="3">
    <citation type="submission" date="2025-08" db="UniProtKB">
        <authorList>
            <consortium name="RefSeq"/>
        </authorList>
    </citation>
    <scope>IDENTIFICATION</scope>
    <source>
        <strain evidence="6">Tuebingen</strain>
    </source>
</reference>
<protein>
    <submittedName>
        <fullName evidence="6">Sodium-dependent lysophosphatidylcholine symporter 1-B-like</fullName>
    </submittedName>
</protein>
<reference evidence="6" key="2">
    <citation type="journal article" date="2017" name="Open Biol.">
        <title>Characteristics of 29 novel atypical solute carriers of major facilitator superfamily type: evolutionary conservation, predicted structure and neuronal co-expression.</title>
        <authorList>
            <person name="Perland E."/>
            <person name="Bagchi S."/>
            <person name="Klaesson A."/>
            <person name="Fredriksson R."/>
        </authorList>
    </citation>
    <scope>NUCLEOTIDE SEQUENCE</scope>
    <source>
        <strain evidence="6">Tuebingen</strain>
    </source>
</reference>
<dbReference type="PANTHER" id="PTHR11328:SF44">
    <property type="entry name" value="SODIUM-DEPENDENT LYSOPHOSPHATIDYLCHOLINE SYMPORTER 1-B"/>
    <property type="match status" value="1"/>
</dbReference>
<dbReference type="GO" id="GO:0015293">
    <property type="term" value="F:symporter activity"/>
    <property type="evidence" value="ECO:0007669"/>
    <property type="project" value="InterPro"/>
</dbReference>
<dbReference type="Gene3D" id="1.20.1250.20">
    <property type="entry name" value="MFS general substrate transporter like domains"/>
    <property type="match status" value="1"/>
</dbReference>
<dbReference type="PANTHER" id="PTHR11328">
    <property type="entry name" value="MAJOR FACILITATOR SUPERFAMILY DOMAIN-CONTAINING PROTEIN"/>
    <property type="match status" value="1"/>
</dbReference>
<evidence type="ECO:0000256" key="3">
    <source>
        <dbReference type="SAM" id="MobiDB-lite"/>
    </source>
</evidence>
<feature type="region of interest" description="Disordered" evidence="3">
    <location>
        <begin position="527"/>
        <end position="574"/>
    </location>
</feature>
<comment type="subcellular location">
    <subcellularLocation>
        <location evidence="1">Membrane</location>
        <topology evidence="1">Multi-pass membrane protein</topology>
    </subcellularLocation>
</comment>
<feature type="transmembrane region" description="Helical" evidence="4">
    <location>
        <begin position="375"/>
        <end position="393"/>
    </location>
</feature>
<keyword evidence="4" id="KW-1133">Transmembrane helix</keyword>
<dbReference type="SUPFAM" id="SSF103473">
    <property type="entry name" value="MFS general substrate transporter"/>
    <property type="match status" value="1"/>
</dbReference>
<keyword evidence="4" id="KW-0812">Transmembrane</keyword>
<feature type="transmembrane region" description="Helical" evidence="4">
    <location>
        <begin position="425"/>
        <end position="444"/>
    </location>
</feature>
<dbReference type="InterPro" id="IPR039672">
    <property type="entry name" value="MFS_2"/>
</dbReference>
<feature type="transmembrane region" description="Helical" evidence="4">
    <location>
        <begin position="235"/>
        <end position="258"/>
    </location>
</feature>
<feature type="transmembrane region" description="Helical" evidence="4">
    <location>
        <begin position="43"/>
        <end position="68"/>
    </location>
</feature>
<organism evidence="5 6">
    <name type="scientific">Danio rerio</name>
    <name type="common">Zebrafish</name>
    <name type="synonym">Brachydanio rerio</name>
    <dbReference type="NCBI Taxonomy" id="7955"/>
    <lineage>
        <taxon>Eukaryota</taxon>
        <taxon>Metazoa</taxon>
        <taxon>Chordata</taxon>
        <taxon>Craniata</taxon>
        <taxon>Vertebrata</taxon>
        <taxon>Euteleostomi</taxon>
        <taxon>Actinopterygii</taxon>
        <taxon>Neopterygii</taxon>
        <taxon>Teleostei</taxon>
        <taxon>Ostariophysi</taxon>
        <taxon>Cypriniformes</taxon>
        <taxon>Danionidae</taxon>
        <taxon>Danioninae</taxon>
        <taxon>Danio</taxon>
    </lineage>
</organism>
<dbReference type="GO" id="GO:0016020">
    <property type="term" value="C:membrane"/>
    <property type="evidence" value="ECO:0007669"/>
    <property type="project" value="UniProtKB-SubCell"/>
</dbReference>